<reference evidence="3" key="1">
    <citation type="submission" date="2016-06" db="UniProtKB">
        <authorList>
            <consortium name="WormBaseParasite"/>
        </authorList>
    </citation>
    <scope>IDENTIFICATION</scope>
</reference>
<accession>A0A183UD49</accession>
<keyword evidence="2" id="KW-1185">Reference proteome</keyword>
<gene>
    <name evidence="1" type="ORF">TCNE_LOCUS6419</name>
</gene>
<name>A0A183UD49_TOXCA</name>
<evidence type="ECO:0000313" key="3">
    <source>
        <dbReference type="WBParaSite" id="TCNE_0000641901-mRNA-1"/>
    </source>
</evidence>
<proteinExistence type="predicted"/>
<dbReference type="WBParaSite" id="TCNE_0000641901-mRNA-1">
    <property type="protein sequence ID" value="TCNE_0000641901-mRNA-1"/>
    <property type="gene ID" value="TCNE_0000641901"/>
</dbReference>
<organism evidence="2 3">
    <name type="scientific">Toxocara canis</name>
    <name type="common">Canine roundworm</name>
    <dbReference type="NCBI Taxonomy" id="6265"/>
    <lineage>
        <taxon>Eukaryota</taxon>
        <taxon>Metazoa</taxon>
        <taxon>Ecdysozoa</taxon>
        <taxon>Nematoda</taxon>
        <taxon>Chromadorea</taxon>
        <taxon>Rhabditida</taxon>
        <taxon>Spirurina</taxon>
        <taxon>Ascaridomorpha</taxon>
        <taxon>Ascaridoidea</taxon>
        <taxon>Toxocaridae</taxon>
        <taxon>Toxocara</taxon>
    </lineage>
</organism>
<reference evidence="1 2" key="2">
    <citation type="submission" date="2018-11" db="EMBL/GenBank/DDBJ databases">
        <authorList>
            <consortium name="Pathogen Informatics"/>
        </authorList>
    </citation>
    <scope>NUCLEOTIDE SEQUENCE [LARGE SCALE GENOMIC DNA]</scope>
</reference>
<dbReference type="Proteomes" id="UP000050794">
    <property type="component" value="Unassembled WGS sequence"/>
</dbReference>
<evidence type="ECO:0000313" key="1">
    <source>
        <dbReference type="EMBL" id="VDM37739.1"/>
    </source>
</evidence>
<dbReference type="AlphaFoldDB" id="A0A183UD49"/>
<sequence>MLSGCYIDQLIAHGVRSGVVRCGAMSLKRCFFNGIRFSTISVPSIFAPECVPSITSYARLDLHLLTITLNVNDLVDDANGIKHKTLKHNRIVVPRMMRQVVKKMRLGQGGTGRGKRSNNELQKSVAANKWCLCGARNLHAPAKHKFTPKTIKTTDASPLADITRVIHTPSRTVDAITPQHNTSRKVKDVLNECSLQK</sequence>
<protein>
    <submittedName>
        <fullName evidence="1 3">Uncharacterized protein</fullName>
    </submittedName>
</protein>
<dbReference type="EMBL" id="UYWY01019490">
    <property type="protein sequence ID" value="VDM37739.1"/>
    <property type="molecule type" value="Genomic_DNA"/>
</dbReference>
<evidence type="ECO:0000313" key="2">
    <source>
        <dbReference type="Proteomes" id="UP000050794"/>
    </source>
</evidence>